<evidence type="ECO:0000313" key="2">
    <source>
        <dbReference type="EMBL" id="MCO6042571.1"/>
    </source>
</evidence>
<feature type="signal peptide" evidence="1">
    <location>
        <begin position="1"/>
        <end position="19"/>
    </location>
</feature>
<evidence type="ECO:0008006" key="4">
    <source>
        <dbReference type="Google" id="ProtNLM"/>
    </source>
</evidence>
<keyword evidence="1" id="KW-0732">Signal</keyword>
<sequence length="296" mass="32481">MIRFTIAICLLLSAQRASAAYVQPMMGGGQVSQGEAGMKHADISFEAGVLSVHVDDTIATPVLRPLDAGDEFDPAGTWGAINQHAYNFQYGWNPGRFDAYPPAGTWIWIEQLDASPELEVYQRPPASPSGQAIFGTDGSNPRWRWSLSMTHNLYAVASPLRDEYFAEYRVYIGDDTTGQPDSRFTPAEVTFYFEALPELTGDYDENGTVNAEDYALWLEQFGSSVLLGSGADGNQDGIVDLADYTLWRNHLGATLAVQSAEVPVTPVEVPEPDSFATAASFILALFAWWRTSKGRY</sequence>
<dbReference type="Proteomes" id="UP001155241">
    <property type="component" value="Unassembled WGS sequence"/>
</dbReference>
<dbReference type="GO" id="GO:0000272">
    <property type="term" value="P:polysaccharide catabolic process"/>
    <property type="evidence" value="ECO:0007669"/>
    <property type="project" value="InterPro"/>
</dbReference>
<evidence type="ECO:0000313" key="3">
    <source>
        <dbReference type="Proteomes" id="UP001155241"/>
    </source>
</evidence>
<gene>
    <name evidence="2" type="ORF">NG895_01495</name>
</gene>
<comment type="caution">
    <text evidence="2">The sequence shown here is derived from an EMBL/GenBank/DDBJ whole genome shotgun (WGS) entry which is preliminary data.</text>
</comment>
<dbReference type="InterPro" id="IPR018247">
    <property type="entry name" value="EF_Hand_1_Ca_BS"/>
</dbReference>
<dbReference type="AlphaFoldDB" id="A0A9X2FEC3"/>
<dbReference type="InterPro" id="IPR036439">
    <property type="entry name" value="Dockerin_dom_sf"/>
</dbReference>
<protein>
    <recommendedName>
        <fullName evidence="4">Dockerin domain-containing protein</fullName>
    </recommendedName>
</protein>
<keyword evidence="3" id="KW-1185">Reference proteome</keyword>
<evidence type="ECO:0000256" key="1">
    <source>
        <dbReference type="SAM" id="SignalP"/>
    </source>
</evidence>
<name>A0A9X2FEC3_9BACT</name>
<dbReference type="RefSeq" id="WP_252850670.1">
    <property type="nucleotide sequence ID" value="NZ_JAMXLR010000006.1"/>
</dbReference>
<accession>A0A9X2FEC3</accession>
<reference evidence="2" key="1">
    <citation type="submission" date="2022-06" db="EMBL/GenBank/DDBJ databases">
        <title>Aeoliella straminimaris, a novel planctomycete from sediments.</title>
        <authorList>
            <person name="Vitorino I.R."/>
            <person name="Lage O.M."/>
        </authorList>
    </citation>
    <scope>NUCLEOTIDE SEQUENCE</scope>
    <source>
        <strain evidence="2">ICT_H6.2</strain>
    </source>
</reference>
<organism evidence="2 3">
    <name type="scientific">Aeoliella straminimaris</name>
    <dbReference type="NCBI Taxonomy" id="2954799"/>
    <lineage>
        <taxon>Bacteria</taxon>
        <taxon>Pseudomonadati</taxon>
        <taxon>Planctomycetota</taxon>
        <taxon>Planctomycetia</taxon>
        <taxon>Pirellulales</taxon>
        <taxon>Lacipirellulaceae</taxon>
        <taxon>Aeoliella</taxon>
    </lineage>
</organism>
<dbReference type="SUPFAM" id="SSF63446">
    <property type="entry name" value="Type I dockerin domain"/>
    <property type="match status" value="1"/>
</dbReference>
<dbReference type="Gene3D" id="1.10.1330.10">
    <property type="entry name" value="Dockerin domain"/>
    <property type="match status" value="1"/>
</dbReference>
<feature type="chain" id="PRO_5040984964" description="Dockerin domain-containing protein" evidence="1">
    <location>
        <begin position="20"/>
        <end position="296"/>
    </location>
</feature>
<proteinExistence type="predicted"/>
<dbReference type="EMBL" id="JAMXLR010000006">
    <property type="protein sequence ID" value="MCO6042571.1"/>
    <property type="molecule type" value="Genomic_DNA"/>
</dbReference>
<dbReference type="PROSITE" id="PS00018">
    <property type="entry name" value="EF_HAND_1"/>
    <property type="match status" value="2"/>
</dbReference>